<dbReference type="PANTHER" id="PTHR46268:SF6">
    <property type="entry name" value="UNIVERSAL STRESS PROTEIN UP12"/>
    <property type="match status" value="1"/>
</dbReference>
<feature type="domain" description="UspA" evidence="2">
    <location>
        <begin position="2"/>
        <end position="130"/>
    </location>
</feature>
<dbReference type="SUPFAM" id="SSF52402">
    <property type="entry name" value="Adenine nucleotide alpha hydrolases-like"/>
    <property type="match status" value="1"/>
</dbReference>
<comment type="caution">
    <text evidence="3">The sequence shown here is derived from an EMBL/GenBank/DDBJ whole genome shotgun (WGS) entry which is preliminary data.</text>
</comment>
<dbReference type="EMBL" id="BATB01000078">
    <property type="protein sequence ID" value="GAD57316.1"/>
    <property type="molecule type" value="Genomic_DNA"/>
</dbReference>
<evidence type="ECO:0000313" key="3">
    <source>
        <dbReference type="EMBL" id="GAD57316.1"/>
    </source>
</evidence>
<dbReference type="RefSeq" id="WP_021695415.1">
    <property type="nucleotide sequence ID" value="NZ_BATB01000078.1"/>
</dbReference>
<proteinExistence type="inferred from homology"/>
<organism evidence="3 4">
    <name type="scientific">Limimaricola cinnabarinus LL-001</name>
    <dbReference type="NCBI Taxonomy" id="1337093"/>
    <lineage>
        <taxon>Bacteria</taxon>
        <taxon>Pseudomonadati</taxon>
        <taxon>Pseudomonadota</taxon>
        <taxon>Alphaproteobacteria</taxon>
        <taxon>Rhodobacterales</taxon>
        <taxon>Paracoccaceae</taxon>
        <taxon>Limimaricola</taxon>
    </lineage>
</organism>
<dbReference type="Gene3D" id="3.40.50.620">
    <property type="entry name" value="HUPs"/>
    <property type="match status" value="2"/>
</dbReference>
<keyword evidence="4" id="KW-1185">Reference proteome</keyword>
<name>U2YPL6_9RHOB</name>
<dbReference type="AlphaFoldDB" id="U2YPL6"/>
<dbReference type="InterPro" id="IPR006016">
    <property type="entry name" value="UspA"/>
</dbReference>
<dbReference type="CDD" id="cd00293">
    <property type="entry name" value="USP-like"/>
    <property type="match status" value="1"/>
</dbReference>
<sequence>MNTIIAATDFSTAGNRAVLRAAYIAAHTDARLHIFHAASMRLPLDQVSHFAVLIEGYIDTLRAQIQCRHGPALEVTGTDAAEWQEIYEVIDRHRADLLVVGPHVHPNGLDAFHGTFVERLAADCPVPLLISTSDPAMPYRLSLACVDLGPESESAIPVLRNVAPEVEITLMRIDLQTAESTTRCGEPGGEVISATLEDTAQAVARFRDQVGLDAQTRIIAAQGDPRARIREQVASRAVDLVALTGADPMGGVQANFVKAPPCDLLVFPTARARHPA</sequence>
<dbReference type="eggNOG" id="ENOG50300Q4">
    <property type="taxonomic scope" value="Bacteria"/>
</dbReference>
<dbReference type="STRING" id="1337093.MBELCI_3368"/>
<dbReference type="Pfam" id="PF00582">
    <property type="entry name" value="Usp"/>
    <property type="match status" value="1"/>
</dbReference>
<evidence type="ECO:0000259" key="2">
    <source>
        <dbReference type="Pfam" id="PF00582"/>
    </source>
</evidence>
<accession>U2YPL6</accession>
<evidence type="ECO:0000313" key="4">
    <source>
        <dbReference type="Proteomes" id="UP000016566"/>
    </source>
</evidence>
<reference evidence="3" key="1">
    <citation type="journal article" date="2013" name="Genome Announc.">
        <title>Draft Genome Sequence of Loktanella cinnabarina LL-001T, Isolated from Deep-Sea Floor Sediment.</title>
        <authorList>
            <person name="Nishi S."/>
            <person name="Tsubouchi T."/>
            <person name="Takaki Y."/>
            <person name="Koyanagi R."/>
            <person name="Satoh N."/>
            <person name="Maruyama T."/>
            <person name="Hatada Y."/>
        </authorList>
    </citation>
    <scope>NUCLEOTIDE SEQUENCE [LARGE SCALE GENOMIC DNA]</scope>
    <source>
        <strain evidence="3">LL-001</strain>
    </source>
</reference>
<evidence type="ECO:0000256" key="1">
    <source>
        <dbReference type="ARBA" id="ARBA00008791"/>
    </source>
</evidence>
<dbReference type="PANTHER" id="PTHR46268">
    <property type="entry name" value="STRESS RESPONSE PROTEIN NHAX"/>
    <property type="match status" value="1"/>
</dbReference>
<gene>
    <name evidence="3" type="ORF">MBELCI_3368</name>
</gene>
<comment type="similarity">
    <text evidence="1">Belongs to the universal stress protein A family.</text>
</comment>
<protein>
    <submittedName>
        <fullName evidence="3">Universal stress protein</fullName>
    </submittedName>
</protein>
<dbReference type="OrthoDB" id="5564966at2"/>
<dbReference type="InterPro" id="IPR014729">
    <property type="entry name" value="Rossmann-like_a/b/a_fold"/>
</dbReference>
<dbReference type="Proteomes" id="UP000016566">
    <property type="component" value="Unassembled WGS sequence"/>
</dbReference>